<evidence type="ECO:0000256" key="1">
    <source>
        <dbReference type="SAM" id="MobiDB-lite"/>
    </source>
</evidence>
<feature type="compositionally biased region" description="Basic and acidic residues" evidence="1">
    <location>
        <begin position="222"/>
        <end position="233"/>
    </location>
</feature>
<reference evidence="2" key="1">
    <citation type="submission" date="2020-11" db="EMBL/GenBank/DDBJ databases">
        <authorList>
            <person name="Tran Van P."/>
        </authorList>
    </citation>
    <scope>NUCLEOTIDE SEQUENCE</scope>
</reference>
<keyword evidence="3" id="KW-1185">Reference proteome</keyword>
<feature type="non-terminal residue" evidence="2">
    <location>
        <position position="303"/>
    </location>
</feature>
<feature type="compositionally biased region" description="Basic residues" evidence="1">
    <location>
        <begin position="62"/>
        <end position="74"/>
    </location>
</feature>
<dbReference type="Proteomes" id="UP000759131">
    <property type="component" value="Unassembled WGS sequence"/>
</dbReference>
<dbReference type="AlphaFoldDB" id="A0A7R9LF86"/>
<feature type="compositionally biased region" description="Polar residues" evidence="1">
    <location>
        <begin position="212"/>
        <end position="221"/>
    </location>
</feature>
<feature type="compositionally biased region" description="Basic residues" evidence="1">
    <location>
        <begin position="281"/>
        <end position="291"/>
    </location>
</feature>
<accession>A0A7R9LF86</accession>
<protein>
    <submittedName>
        <fullName evidence="2">Uncharacterized protein</fullName>
    </submittedName>
</protein>
<dbReference type="EMBL" id="OC878403">
    <property type="protein sequence ID" value="CAD7640588.1"/>
    <property type="molecule type" value="Genomic_DNA"/>
</dbReference>
<organism evidence="2">
    <name type="scientific">Medioppia subpectinata</name>
    <dbReference type="NCBI Taxonomy" id="1979941"/>
    <lineage>
        <taxon>Eukaryota</taxon>
        <taxon>Metazoa</taxon>
        <taxon>Ecdysozoa</taxon>
        <taxon>Arthropoda</taxon>
        <taxon>Chelicerata</taxon>
        <taxon>Arachnida</taxon>
        <taxon>Acari</taxon>
        <taxon>Acariformes</taxon>
        <taxon>Sarcoptiformes</taxon>
        <taxon>Oribatida</taxon>
        <taxon>Brachypylina</taxon>
        <taxon>Oppioidea</taxon>
        <taxon>Oppiidae</taxon>
        <taxon>Medioppia</taxon>
    </lineage>
</organism>
<feature type="compositionally biased region" description="Polar residues" evidence="1">
    <location>
        <begin position="234"/>
        <end position="280"/>
    </location>
</feature>
<feature type="compositionally biased region" description="Basic and acidic residues" evidence="1">
    <location>
        <begin position="83"/>
        <end position="147"/>
    </location>
</feature>
<dbReference type="OrthoDB" id="420032at2759"/>
<sequence>QQMQSRNWRPNVPQRRSVDRMTGGMYSDSEITTKPVFGNRQLYAHPLKDSSALQQQQQPQQHQHHRRDSGRRRSAGQSATDSGYREYQSETEGHRERERRDSYREHREQREQRDHRESGSREHRESGSREHRESGSREQQRGRDRRVSTSSGQHAGGGEESGEESETSTNSKTSVQSAFSTHSDRPRPSRTLSEFTSKIQSYGPVHPAAHPSRTSIAISQLNERERAANESKTDGSLSDTAIGSESQMEQLNVICNPQTNTKNSGLSKKSNSTSQLSVSGTKKRLGFRRKQATSFSVHRSEEV</sequence>
<dbReference type="EMBL" id="CAJPIZ010023828">
    <property type="protein sequence ID" value="CAG2118323.1"/>
    <property type="molecule type" value="Genomic_DNA"/>
</dbReference>
<name>A0A7R9LF86_9ACAR</name>
<proteinExistence type="predicted"/>
<feature type="non-terminal residue" evidence="2">
    <location>
        <position position="1"/>
    </location>
</feature>
<feature type="region of interest" description="Disordered" evidence="1">
    <location>
        <begin position="1"/>
        <end position="303"/>
    </location>
</feature>
<evidence type="ECO:0000313" key="3">
    <source>
        <dbReference type="Proteomes" id="UP000759131"/>
    </source>
</evidence>
<feature type="compositionally biased region" description="Polar residues" evidence="1">
    <location>
        <begin position="190"/>
        <end position="200"/>
    </location>
</feature>
<gene>
    <name evidence="2" type="ORF">OSB1V03_LOCUS18275</name>
</gene>
<evidence type="ECO:0000313" key="2">
    <source>
        <dbReference type="EMBL" id="CAD7640588.1"/>
    </source>
</evidence>